<keyword evidence="6" id="KW-0472">Membrane</keyword>
<dbReference type="Gene3D" id="1.20.1600.10">
    <property type="entry name" value="Outer membrane efflux proteins (OEP)"/>
    <property type="match status" value="1"/>
</dbReference>
<evidence type="ECO:0000256" key="3">
    <source>
        <dbReference type="ARBA" id="ARBA00022448"/>
    </source>
</evidence>
<dbReference type="AlphaFoldDB" id="A0A7W7YU70"/>
<comment type="caution">
    <text evidence="8">The sequence shown here is derived from an EMBL/GenBank/DDBJ whole genome shotgun (WGS) entry which is preliminary data.</text>
</comment>
<dbReference type="InterPro" id="IPR003423">
    <property type="entry name" value="OMP_efflux"/>
</dbReference>
<keyword evidence="7" id="KW-0998">Cell outer membrane</keyword>
<dbReference type="RefSeq" id="WP_184143155.1">
    <property type="nucleotide sequence ID" value="NZ_JACHIK010000004.1"/>
</dbReference>
<keyword evidence="9" id="KW-1185">Reference proteome</keyword>
<keyword evidence="3" id="KW-0813">Transport</keyword>
<accession>A0A7W7YU70</accession>
<dbReference type="PANTHER" id="PTHR30026">
    <property type="entry name" value="OUTER MEMBRANE PROTEIN TOLC"/>
    <property type="match status" value="1"/>
</dbReference>
<comment type="similarity">
    <text evidence="2">Belongs to the outer membrane factor (OMF) (TC 1.B.17) family.</text>
</comment>
<sequence>MPPSAISDVIRNAAVVRASEARIAAADADIGKARAMYMPTASFDASGTLRASDRHPAFANDPNNPYSYALTVRVPIYQGGRAESAVTVAEASKRVAIENARDVSLSTTYELALALVDTERFRATLAILSRHEKRLRALQRDVKGEREAGGATGVDVSDVERQLASLAVNRQQTALQLAQSEETLLRLDAGHGLKMTAVSNLSARLPSDENALLQLALDHNPRLSERAARIDVAEARIQQAKSAYNPNLALDLSAGGDGHANSYNRQYEASAVLKLSVPLFTGGARSAEIQGSREELLATTLDRDAALSGVRAALLTARARLDQARQMLAAARREQGAANRLLDGIRSERKLGERSVFDEIRTIGDVANAELNMNTAHANVLAAEVTLAAETGMLADFLGIAQPSGAEEVASLK</sequence>
<gene>
    <name evidence="8" type="ORF">HNQ66_001769</name>
</gene>
<reference evidence="8 9" key="1">
    <citation type="submission" date="2020-08" db="EMBL/GenBank/DDBJ databases">
        <title>Genomic Encyclopedia of Type Strains, Phase IV (KMG-IV): sequencing the most valuable type-strain genomes for metagenomic binning, comparative biology and taxonomic classification.</title>
        <authorList>
            <person name="Goeker M."/>
        </authorList>
    </citation>
    <scope>NUCLEOTIDE SEQUENCE [LARGE SCALE GENOMIC DNA]</scope>
    <source>
        <strain evidence="8 9">DSM 21319</strain>
    </source>
</reference>
<dbReference type="GO" id="GO:0009279">
    <property type="term" value="C:cell outer membrane"/>
    <property type="evidence" value="ECO:0007669"/>
    <property type="project" value="UniProtKB-SubCell"/>
</dbReference>
<dbReference type="EMBL" id="JACHIK010000004">
    <property type="protein sequence ID" value="MBB5042373.1"/>
    <property type="molecule type" value="Genomic_DNA"/>
</dbReference>
<dbReference type="Pfam" id="PF02321">
    <property type="entry name" value="OEP"/>
    <property type="match status" value="2"/>
</dbReference>
<proteinExistence type="inferred from homology"/>
<organism evidence="8 9">
    <name type="scientific">Shinella fusca</name>
    <dbReference type="NCBI Taxonomy" id="544480"/>
    <lineage>
        <taxon>Bacteria</taxon>
        <taxon>Pseudomonadati</taxon>
        <taxon>Pseudomonadota</taxon>
        <taxon>Alphaproteobacteria</taxon>
        <taxon>Hyphomicrobiales</taxon>
        <taxon>Rhizobiaceae</taxon>
        <taxon>Shinella</taxon>
    </lineage>
</organism>
<dbReference type="SUPFAM" id="SSF56954">
    <property type="entry name" value="Outer membrane efflux proteins (OEP)"/>
    <property type="match status" value="1"/>
</dbReference>
<keyword evidence="4" id="KW-1134">Transmembrane beta strand</keyword>
<dbReference type="PANTHER" id="PTHR30026:SF20">
    <property type="entry name" value="OUTER MEMBRANE PROTEIN TOLC"/>
    <property type="match status" value="1"/>
</dbReference>
<protein>
    <submittedName>
        <fullName evidence="8">Outer membrane protein</fullName>
    </submittedName>
</protein>
<dbReference type="GO" id="GO:1990281">
    <property type="term" value="C:efflux pump complex"/>
    <property type="evidence" value="ECO:0007669"/>
    <property type="project" value="TreeGrafter"/>
</dbReference>
<dbReference type="GO" id="GO:0015562">
    <property type="term" value="F:efflux transmembrane transporter activity"/>
    <property type="evidence" value="ECO:0007669"/>
    <property type="project" value="InterPro"/>
</dbReference>
<evidence type="ECO:0000313" key="9">
    <source>
        <dbReference type="Proteomes" id="UP000535406"/>
    </source>
</evidence>
<keyword evidence="5" id="KW-0812">Transmembrane</keyword>
<comment type="subcellular location">
    <subcellularLocation>
        <location evidence="1">Cell outer membrane</location>
    </subcellularLocation>
</comment>
<evidence type="ECO:0000256" key="6">
    <source>
        <dbReference type="ARBA" id="ARBA00023136"/>
    </source>
</evidence>
<evidence type="ECO:0000313" key="8">
    <source>
        <dbReference type="EMBL" id="MBB5042373.1"/>
    </source>
</evidence>
<evidence type="ECO:0000256" key="7">
    <source>
        <dbReference type="ARBA" id="ARBA00023237"/>
    </source>
</evidence>
<evidence type="ECO:0000256" key="5">
    <source>
        <dbReference type="ARBA" id="ARBA00022692"/>
    </source>
</evidence>
<dbReference type="GO" id="GO:0015288">
    <property type="term" value="F:porin activity"/>
    <property type="evidence" value="ECO:0007669"/>
    <property type="project" value="TreeGrafter"/>
</dbReference>
<evidence type="ECO:0000256" key="2">
    <source>
        <dbReference type="ARBA" id="ARBA00007613"/>
    </source>
</evidence>
<dbReference type="Proteomes" id="UP000535406">
    <property type="component" value="Unassembled WGS sequence"/>
</dbReference>
<evidence type="ECO:0000256" key="1">
    <source>
        <dbReference type="ARBA" id="ARBA00004442"/>
    </source>
</evidence>
<evidence type="ECO:0000256" key="4">
    <source>
        <dbReference type="ARBA" id="ARBA00022452"/>
    </source>
</evidence>
<name>A0A7W7YU70_9HYPH</name>
<dbReference type="InterPro" id="IPR051906">
    <property type="entry name" value="TolC-like"/>
</dbReference>